<dbReference type="Pfam" id="PF20925">
    <property type="entry name" value="Htt_bridge"/>
    <property type="match status" value="1"/>
</dbReference>
<organism evidence="7 8">
    <name type="scientific">Psylliodes chrysocephalus</name>
    <dbReference type="NCBI Taxonomy" id="3402493"/>
    <lineage>
        <taxon>Eukaryota</taxon>
        <taxon>Metazoa</taxon>
        <taxon>Ecdysozoa</taxon>
        <taxon>Arthropoda</taxon>
        <taxon>Hexapoda</taxon>
        <taxon>Insecta</taxon>
        <taxon>Pterygota</taxon>
        <taxon>Neoptera</taxon>
        <taxon>Endopterygota</taxon>
        <taxon>Coleoptera</taxon>
        <taxon>Polyphaga</taxon>
        <taxon>Cucujiformia</taxon>
        <taxon>Chrysomeloidea</taxon>
        <taxon>Chrysomelidae</taxon>
        <taxon>Galerucinae</taxon>
        <taxon>Alticini</taxon>
        <taxon>Psylliodes</taxon>
    </lineage>
</organism>
<dbReference type="InterPro" id="IPR048413">
    <property type="entry name" value="Htt_C-HEAT_rpt"/>
</dbReference>
<comment type="subcellular location">
    <subcellularLocation>
        <location evidence="3">Cytoplasm</location>
    </subcellularLocation>
    <subcellularLocation>
        <location evidence="2">Nucleus</location>
    </subcellularLocation>
</comment>
<keyword evidence="5" id="KW-0963">Cytoplasm</keyword>
<evidence type="ECO:0000256" key="6">
    <source>
        <dbReference type="ARBA" id="ARBA00023242"/>
    </source>
</evidence>
<evidence type="ECO:0000256" key="2">
    <source>
        <dbReference type="ARBA" id="ARBA00004123"/>
    </source>
</evidence>
<gene>
    <name evidence="7" type="ORF">PSYICH_LOCUS15683</name>
</gene>
<reference evidence="7" key="1">
    <citation type="submission" date="2022-01" db="EMBL/GenBank/DDBJ databases">
        <authorList>
            <person name="King R."/>
        </authorList>
    </citation>
    <scope>NUCLEOTIDE SEQUENCE</scope>
</reference>
<dbReference type="GO" id="GO:0005634">
    <property type="term" value="C:nucleus"/>
    <property type="evidence" value="ECO:0007669"/>
    <property type="project" value="UniProtKB-SubCell"/>
</dbReference>
<dbReference type="Pfam" id="PF12372">
    <property type="entry name" value="Htt_N-HEAT"/>
    <property type="match status" value="1"/>
</dbReference>
<evidence type="ECO:0000256" key="5">
    <source>
        <dbReference type="ARBA" id="ARBA00022490"/>
    </source>
</evidence>
<name>A0A9P0DB25_9CUCU</name>
<dbReference type="Gene3D" id="1.25.10.10">
    <property type="entry name" value="Leucine-rich Repeat Variant"/>
    <property type="match status" value="2"/>
</dbReference>
<dbReference type="InterPro" id="IPR000091">
    <property type="entry name" value="Huntingtin"/>
</dbReference>
<dbReference type="SUPFAM" id="SSF48371">
    <property type="entry name" value="ARM repeat"/>
    <property type="match status" value="1"/>
</dbReference>
<dbReference type="InterPro" id="IPR011989">
    <property type="entry name" value="ARM-like"/>
</dbReference>
<proteinExistence type="inferred from homology"/>
<dbReference type="PANTHER" id="PTHR10170:SF10">
    <property type="entry name" value="HUNTINGTIN"/>
    <property type="match status" value="1"/>
</dbReference>
<dbReference type="InterPro" id="IPR024613">
    <property type="entry name" value="Huntingtin_N_HEAT_rpt-2"/>
</dbReference>
<protein>
    <recommendedName>
        <fullName evidence="9">Huntingtin</fullName>
    </recommendedName>
</protein>
<dbReference type="InterPro" id="IPR028426">
    <property type="entry name" value="Huntingtin_fam"/>
</dbReference>
<dbReference type="PRINTS" id="PR00375">
    <property type="entry name" value="HUNTINGTIN"/>
</dbReference>
<keyword evidence="6" id="KW-0539">Nucleus</keyword>
<dbReference type="InterPro" id="IPR048412">
    <property type="entry name" value="Htt_bridge"/>
</dbReference>
<comment type="function">
    <text evidence="1">May play a role in microtubule-mediated transport or vesicle function.</text>
</comment>
<dbReference type="Pfam" id="PF20926">
    <property type="entry name" value="Htt_N-HEAT_1"/>
    <property type="match status" value="1"/>
</dbReference>
<dbReference type="InterPro" id="IPR016024">
    <property type="entry name" value="ARM-type_fold"/>
</dbReference>
<feature type="non-terminal residue" evidence="7">
    <location>
        <position position="2792"/>
    </location>
</feature>
<dbReference type="GO" id="GO:0005737">
    <property type="term" value="C:cytoplasm"/>
    <property type="evidence" value="ECO:0007669"/>
    <property type="project" value="UniProtKB-SubCell"/>
</dbReference>
<dbReference type="Proteomes" id="UP001153636">
    <property type="component" value="Chromosome 9"/>
</dbReference>
<keyword evidence="8" id="KW-1185">Reference proteome</keyword>
<evidence type="ECO:0000256" key="1">
    <source>
        <dbReference type="ARBA" id="ARBA00002907"/>
    </source>
</evidence>
<evidence type="ECO:0000256" key="4">
    <source>
        <dbReference type="ARBA" id="ARBA00007153"/>
    </source>
</evidence>
<evidence type="ECO:0000313" key="8">
    <source>
        <dbReference type="Proteomes" id="UP001153636"/>
    </source>
</evidence>
<dbReference type="EMBL" id="OV651821">
    <property type="protein sequence ID" value="CAH1115209.1"/>
    <property type="molecule type" value="Genomic_DNA"/>
</dbReference>
<evidence type="ECO:0000313" key="7">
    <source>
        <dbReference type="EMBL" id="CAH1115209.1"/>
    </source>
</evidence>
<dbReference type="PANTHER" id="PTHR10170">
    <property type="entry name" value="HUNTINGTON DISEASE PROTEIN"/>
    <property type="match status" value="1"/>
</dbReference>
<evidence type="ECO:0000256" key="3">
    <source>
        <dbReference type="ARBA" id="ARBA00004496"/>
    </source>
</evidence>
<comment type="similarity">
    <text evidence="4">Belongs to the huntingtin family.</text>
</comment>
<evidence type="ECO:0008006" key="9">
    <source>
        <dbReference type="Google" id="ProtNLM"/>
    </source>
</evidence>
<accession>A0A9P0DB25</accession>
<dbReference type="OrthoDB" id="10065698at2759"/>
<dbReference type="InterPro" id="IPR048411">
    <property type="entry name" value="Htt_N_HEAT_rpt-1"/>
</dbReference>
<dbReference type="Pfam" id="PF20927">
    <property type="entry name" value="Htt_C-HEAT"/>
    <property type="match status" value="2"/>
</dbReference>
<sequence>MATQEKLQKSLDALKNLYKSNPNSAEISNFRKKEKIQYCYTITEAISNPAIRVSTNFNSLLGATIEVFLLLCDDEDADIRMTSEECLNRVIRASNGYVGKIQIELHKEIKKNGPARSLRIALWLFSLLAHRIRPHKGKPYVANMFPSLIKIIERNEESVHETLANSLPKIMKALGCFTTENENKVLLKAFLANVSNESTVIRRTTTNCILTICINCKNPYVFIIYCLNNLLDILIPVNSEHSTSQILGVLSCIKLLIPNIFSFKTESNSHNKNNLPEKLLQIFELCLHYLSHKDHNIINICLETLKVLLECPSECFRSSLLNVKGFGSHRIYSMEKSRNLSNRSPSQLSVATTVNTDDNLFSDSELTETLHSDIEKWIDDSKLSVMNLGFAKTKEKSHSLDKINRLGPESLKNLGIHFGDVNKLNRDNFITKTKSHSIENTLDILGYSENSSEKSFNGEEEKMLNVEELIQEIDVGNLLDATTPLKYCIRLITKLFLLNGVPGNYISDKQIRVSVKFLALSCLSTLFELYPQGIFMHLDRNYNPNSKKISSQRISDILLFQNHPDPQLRGAIRNLLGNFLKIVSNLCEESYDDWVEKSCDGEDGNFIKIQSIVNIFVEGLKDASATCIRQTLISLRTTLKYLLESHRSVSVIPLLNILPELSENPYWLVKVSLCELVSKINYISTYYVTENNDFQEKVLYNILFNLLSDSDQRVRTSAASGIMIIIPHLFYVEHLNEDTPISKAITDEKNLMESLKYTELDTNINKKHFVKQMPFPFNKLSEEASDKVDFSLSKIIFKLSNILLTTTSKNVLSGCIETLSLLANNYPCTVYKNSWSTTDFQICEELKIPDLLKFCLSLLTNSVQVYGLQTHMDIVCLATNLYAGHSLTLLKPIDLEATNSPWSMFSNNMFAEISEEFLNHTIKLLCIFHHILNDLTPVHPQAKPVLPNLPNTANLSPLKRRKSDLDKKSLSLKLEKAEQNEKKGIKINYLGIFVQSGHYMKIFETVKASFVNYKTSLDSASSKTFLEFLNLSLKSLSIILEVGSLTEFGKLAEEILGYFRSTFAVDAPATVECVQQLLKCLFGTNLTANINEFSSPKQTQKSWDNGFYQNVFQKPMGQVSWFLQCLNNIGRHDFEDDSTVMGYLHRKDAKRRSIILTRTSDKTLANYIRIFEPMVIKSLKQYTITSNVELQCQVLQLLSQLVQLRVNYCLLDSEQVFIGFVLKQFEFIEEGQILSVKNLIPKIFQFLVQLSYSKQHSKSIIGVPKIIQLCDGLMASGQPAATHCIPALEPIVEDIFLTRNKSNTPDFKELETTREVVLSMLLRLCDNKQVLDLITLILEDSKYCTHNTEKWHEWSKRVFQVVLPMFKQNKLMIDDSEALVAMRRFILAMNPEVFKPFDEIIVMFFQELPSVDADSSTFHNWFSKILILLLLITPLKEESLLAKINRLKSEFSPGSIFTNVKTKADPLNVNNNADTFQNISAELIFIRFLFRVLHLGSNRCLMEIKYMKSGFSVEQLFGFLVHCIYVFQSGSHTNISKAAVTALSINIPVDENDDMELKNINENFLKLATFHPVLSSQWCNFLTLLNYNDRSFWEIAFQNDQELKCGKFRNPVINLEVLKIGSSIAFCDFLSENMPPIETLSWFLDTNAKLLIDLHNEPPVSEFLTFVHRSSELSQKFIENVSDVIKNTRSSVYKLKALQCIENCHQSQIGTVLNLLLPDMLKFHQSAVSRKAGNLASRKIEILLTLTMEEVHNQLSKENLCQIQKDLVDLNIVNKNETVVSLLNKLSVQYYDLSPIEFEQRRIVKPEYIQKLKVDKKWYLSQIQTKYNDSSIGRFMAELLNKIEYNEILSFMSSSGFNKNILRDCLRLGLVNLNKLRANEGCDLLRASIDCLLKDVSSIVFKIYEPHQVFSPFERQHTTPEYLYTKHMIELFDNEEISTLLCSIAKCIPLFSENILQDQYYKISDANLEGLIKFSVLCLEYVHYLESQNRDFRVHLTDICLTASDCILRNIINCYFLGLDFNVTWLCSSINSLYSLVNTLLRSDKPLAAVPKYNLKDDSSPVQATHQLYILTCWLFELKSVNSTKIPDFLFNRIKSLTICLARMPLVNSYALIPYRAWKTGWQPDKMEGEFGTVVAALPIDMLQDIEVLHEYIYRINLLGWTSRQQFEETWMCLLSVLCAPTDNLEPLELNDVLYASSLAMKSITTLLLETLTDPVVGDPNISKLMHISRNSPIDDSSVGVQKLKKIQNSLQKSYQNSSHNTDDYKINNVFELRNFEKSSDNYSCGQMSVKYMLIATNSMEEMQENMSVVEVFRHRTKRLEAMGLDVNSCLQFLIDYYTQLMRPQSSTPIRVLHEAVRSITMISDLFTDKTQFSWMLEVFLEMSKLHFSENEFLHQYLIIGICKAVAVLSPDLETYEQLKKTLVQYLKSPYLTSRIASLYGVLYILEGCKLTNVKVGGISEEMQLILPCAVEYVQFNLSPSNNVLKKSQEHTSLVWSLAFYLVENIDEIHMEQNFVSNVLSTAFSNLKLRNPTWFHLLLMKGLERLLIVKKTILIETFGKQFLKLALEKMKSDNPTVAILGTQMLLSYLYTDCAGHLQSVQTLNIPTSPDHLVQTIETLSAIFERIKKGYVYEVEILCAVLPNVLDDFFSPADILTKVIGEFLSSQQPHPKLLSKVVFQVFQSAIQRNQWSLLQDWVVFSLSNFTQSFSIGMATWCLTCFFLSASTNDWLRSYFPYIQTRVGRYEYEDKKMLCIAGADFYNNLTNDKQRQTFVDNFTKVKDQPDTPFNDLLL</sequence>